<dbReference type="PANTHER" id="PTHR10381:SF70">
    <property type="entry name" value="ATP-DEPENDENT CLP PROTEASE PROTEOLYTIC SUBUNIT"/>
    <property type="match status" value="1"/>
</dbReference>
<dbReference type="Gene3D" id="3.90.226.10">
    <property type="entry name" value="2-enoyl-CoA Hydratase, Chain A, domain 1"/>
    <property type="match status" value="1"/>
</dbReference>
<dbReference type="GO" id="GO:0009368">
    <property type="term" value="C:endopeptidase Clp complex"/>
    <property type="evidence" value="ECO:0007669"/>
    <property type="project" value="TreeGrafter"/>
</dbReference>
<dbReference type="CDD" id="cd07016">
    <property type="entry name" value="S14_ClpP_1"/>
    <property type="match status" value="1"/>
</dbReference>
<dbReference type="InterPro" id="IPR029045">
    <property type="entry name" value="ClpP/crotonase-like_dom_sf"/>
</dbReference>
<keyword evidence="3 8" id="KW-0645">Protease</keyword>
<dbReference type="GO" id="GO:0004176">
    <property type="term" value="F:ATP-dependent peptidase activity"/>
    <property type="evidence" value="ECO:0007669"/>
    <property type="project" value="InterPro"/>
</dbReference>
<evidence type="ECO:0000256" key="7">
    <source>
        <dbReference type="SAM" id="MobiDB-lite"/>
    </source>
</evidence>
<evidence type="ECO:0000313" key="9">
    <source>
        <dbReference type="Proteomes" id="UP000224203"/>
    </source>
</evidence>
<accession>A0A9X7CGZ4</accession>
<evidence type="ECO:0000256" key="3">
    <source>
        <dbReference type="ARBA" id="ARBA00022670"/>
    </source>
</evidence>
<dbReference type="InterPro" id="IPR001907">
    <property type="entry name" value="ClpP"/>
</dbReference>
<dbReference type="NCBIfam" id="NF045542">
    <property type="entry name" value="Clp_rel_HeadMat"/>
    <property type="match status" value="1"/>
</dbReference>
<gene>
    <name evidence="8" type="ORF">COC69_31320</name>
</gene>
<comment type="caution">
    <text evidence="8">The sequence shown here is derived from an EMBL/GenBank/DDBJ whole genome shotgun (WGS) entry which is preliminary data.</text>
</comment>
<dbReference type="GO" id="GO:0004252">
    <property type="term" value="F:serine-type endopeptidase activity"/>
    <property type="evidence" value="ECO:0007669"/>
    <property type="project" value="InterPro"/>
</dbReference>
<keyword evidence="5" id="KW-0720">Serine protease</keyword>
<evidence type="ECO:0000256" key="4">
    <source>
        <dbReference type="ARBA" id="ARBA00022801"/>
    </source>
</evidence>
<dbReference type="GO" id="GO:0006515">
    <property type="term" value="P:protein quality control for misfolded or incompletely synthesized proteins"/>
    <property type="evidence" value="ECO:0007669"/>
    <property type="project" value="TreeGrafter"/>
</dbReference>
<evidence type="ECO:0000256" key="2">
    <source>
        <dbReference type="ARBA" id="ARBA00022490"/>
    </source>
</evidence>
<name>A0A9X7CGZ4_BACCE</name>
<dbReference type="SUPFAM" id="SSF52096">
    <property type="entry name" value="ClpP/crotonase"/>
    <property type="match status" value="1"/>
</dbReference>
<dbReference type="GO" id="GO:0051117">
    <property type="term" value="F:ATPase binding"/>
    <property type="evidence" value="ECO:0007669"/>
    <property type="project" value="TreeGrafter"/>
</dbReference>
<evidence type="ECO:0000256" key="6">
    <source>
        <dbReference type="RuleBase" id="RU003567"/>
    </source>
</evidence>
<dbReference type="EMBL" id="NULI01000292">
    <property type="protein sequence ID" value="PGS63661.1"/>
    <property type="molecule type" value="Genomic_DNA"/>
</dbReference>
<dbReference type="InterPro" id="IPR023562">
    <property type="entry name" value="ClpP/TepA"/>
</dbReference>
<comment type="similarity">
    <text evidence="1 6">Belongs to the peptidase S14 family.</text>
</comment>
<keyword evidence="2" id="KW-0963">Cytoplasm</keyword>
<feature type="compositionally biased region" description="Acidic residues" evidence="7">
    <location>
        <begin position="191"/>
        <end position="202"/>
    </location>
</feature>
<protein>
    <recommendedName>
        <fullName evidence="6">ATP-dependent Clp protease proteolytic subunit</fullName>
    </recommendedName>
</protein>
<dbReference type="PRINTS" id="PR00127">
    <property type="entry name" value="CLPPROTEASEP"/>
</dbReference>
<keyword evidence="4" id="KW-0378">Hydrolase</keyword>
<evidence type="ECO:0000256" key="5">
    <source>
        <dbReference type="ARBA" id="ARBA00022825"/>
    </source>
</evidence>
<feature type="compositionally biased region" description="Basic and acidic residues" evidence="7">
    <location>
        <begin position="210"/>
        <end position="241"/>
    </location>
</feature>
<dbReference type="Proteomes" id="UP000224203">
    <property type="component" value="Unassembled WGS sequence"/>
</dbReference>
<dbReference type="Pfam" id="PF00574">
    <property type="entry name" value="CLP_protease"/>
    <property type="match status" value="1"/>
</dbReference>
<reference evidence="8 9" key="1">
    <citation type="submission" date="2017-09" db="EMBL/GenBank/DDBJ databases">
        <title>Large-scale bioinformatics analysis of Bacillus genomes uncovers conserved roles of natural products in bacterial physiology.</title>
        <authorList>
            <consortium name="Agbiome Team Llc"/>
            <person name="Bleich R.M."/>
            <person name="Grubbs K.J."/>
            <person name="Santa Maria K.C."/>
            <person name="Allen S.E."/>
            <person name="Farag S."/>
            <person name="Shank E.A."/>
            <person name="Bowers A."/>
        </authorList>
    </citation>
    <scope>NUCLEOTIDE SEQUENCE [LARGE SCALE GENOMIC DNA]</scope>
    <source>
        <strain evidence="8 9">AFS041711</strain>
    </source>
</reference>
<dbReference type="AlphaFoldDB" id="A0A9X7CGZ4"/>
<organism evidence="8 9">
    <name type="scientific">Bacillus cereus</name>
    <dbReference type="NCBI Taxonomy" id="1396"/>
    <lineage>
        <taxon>Bacteria</taxon>
        <taxon>Bacillati</taxon>
        <taxon>Bacillota</taxon>
        <taxon>Bacilli</taxon>
        <taxon>Bacillales</taxon>
        <taxon>Bacillaceae</taxon>
        <taxon>Bacillus</taxon>
        <taxon>Bacillus cereus group</taxon>
    </lineage>
</organism>
<proteinExistence type="inferred from homology"/>
<dbReference type="PANTHER" id="PTHR10381">
    <property type="entry name" value="ATP-DEPENDENT CLP PROTEASE PROTEOLYTIC SUBUNIT"/>
    <property type="match status" value="1"/>
</dbReference>
<evidence type="ECO:0000313" key="8">
    <source>
        <dbReference type="EMBL" id="PGS63661.1"/>
    </source>
</evidence>
<sequence>MKMEKIQPKFLMVADKTNENKAVLYLHGVVGSGWFGDISCEGVRNELDGVHVKEIEVHIHSNGGDAFEGVAICNYLRNHPAQVTAIVDGMCASAASVIAMGADKVIMPSNTVMMVHRAATMAFGNAVTLRKRADMLKDVDESLIESYTSRFKGEHFELEELLDNEAYMSASKAKSYGFCDEVTAPVKNVSEETDEPDEEDDNPNPTPEENSGKDDTKESKKDNEEKAKKDKKQVENAERTMRFINALMESTKL</sequence>
<evidence type="ECO:0000256" key="1">
    <source>
        <dbReference type="ARBA" id="ARBA00007039"/>
    </source>
</evidence>
<feature type="region of interest" description="Disordered" evidence="7">
    <location>
        <begin position="188"/>
        <end position="253"/>
    </location>
</feature>